<sequence>MSADKVDPAILRQDGDRGVPVVIELHAVPAGEAGLGGLAERVNDAQAGVFAHLNELGVAGARGLTLTNAVLATLTRDQVLAVAARPDVRKILLDEPRQVI</sequence>
<dbReference type="RefSeq" id="WP_284913934.1">
    <property type="nucleotide sequence ID" value="NZ_CP126980.1"/>
</dbReference>
<proteinExistence type="predicted"/>
<accession>A0ABY8W6S4</accession>
<reference evidence="1 2" key="1">
    <citation type="submission" date="2023-06" db="EMBL/GenBank/DDBJ databases">
        <authorList>
            <person name="Yushchuk O."/>
            <person name="Binda E."/>
            <person name="Ruckert-Reed C."/>
            <person name="Fedorenko V."/>
            <person name="Kalinowski J."/>
            <person name="Marinelli F."/>
        </authorList>
    </citation>
    <scope>NUCLEOTIDE SEQUENCE [LARGE SCALE GENOMIC DNA]</scope>
    <source>
        <strain evidence="1 2">NRRL 3884</strain>
    </source>
</reference>
<organism evidence="1 2">
    <name type="scientific">Actinoplanes oblitus</name>
    <dbReference type="NCBI Taxonomy" id="3040509"/>
    <lineage>
        <taxon>Bacteria</taxon>
        <taxon>Bacillati</taxon>
        <taxon>Actinomycetota</taxon>
        <taxon>Actinomycetes</taxon>
        <taxon>Micromonosporales</taxon>
        <taxon>Micromonosporaceae</taxon>
        <taxon>Actinoplanes</taxon>
    </lineage>
</organism>
<protein>
    <submittedName>
        <fullName evidence="1">Uncharacterized protein</fullName>
    </submittedName>
</protein>
<name>A0ABY8W6S4_9ACTN</name>
<evidence type="ECO:0000313" key="2">
    <source>
        <dbReference type="Proteomes" id="UP001240150"/>
    </source>
</evidence>
<dbReference type="Proteomes" id="UP001240150">
    <property type="component" value="Chromosome"/>
</dbReference>
<gene>
    <name evidence="1" type="ORF">ACTOB_004681</name>
</gene>
<keyword evidence="2" id="KW-1185">Reference proteome</keyword>
<evidence type="ECO:0000313" key="1">
    <source>
        <dbReference type="EMBL" id="WIM92727.1"/>
    </source>
</evidence>
<dbReference type="EMBL" id="CP126980">
    <property type="protein sequence ID" value="WIM92727.1"/>
    <property type="molecule type" value="Genomic_DNA"/>
</dbReference>